<dbReference type="AlphaFoldDB" id="V6KYF8"/>
<sequence>MIMPRTARAIMTAVLGGLLLTTGIAQATPAHKPDPEQCTTPIYIGDIQLLESRPRPPEGCKTRGTPAYSPQAQRRLLGWPAWLQGEDQS</sequence>
<evidence type="ECO:0000313" key="2">
    <source>
        <dbReference type="EMBL" id="EST36486.1"/>
    </source>
</evidence>
<proteinExistence type="predicted"/>
<name>V6KYF8_STRRC</name>
<evidence type="ECO:0000313" key="3">
    <source>
        <dbReference type="Proteomes" id="UP000017984"/>
    </source>
</evidence>
<feature type="signal peptide" evidence="1">
    <location>
        <begin position="1"/>
        <end position="27"/>
    </location>
</feature>
<feature type="chain" id="PRO_5004748862" evidence="1">
    <location>
        <begin position="28"/>
        <end position="89"/>
    </location>
</feature>
<protein>
    <submittedName>
        <fullName evidence="2">Uncharacterized protein</fullName>
    </submittedName>
</protein>
<keyword evidence="3" id="KW-1185">Reference proteome</keyword>
<dbReference type="Proteomes" id="UP000017984">
    <property type="component" value="Chromosome"/>
</dbReference>
<dbReference type="EMBL" id="AWQX01000009">
    <property type="protein sequence ID" value="EST36486.1"/>
    <property type="molecule type" value="Genomic_DNA"/>
</dbReference>
<dbReference type="PATRIC" id="fig|1352936.5.peg.449"/>
<reference evidence="2 3" key="1">
    <citation type="journal article" date="2014" name="Genome Announc.">
        <title>Draft Genome Sequence of Streptomyces roseochromogenes subsp. oscitans DS 12.976, Producer of the Aminocoumarin Antibiotic Clorobiocin.</title>
        <authorList>
            <person name="Ruckert C."/>
            <person name="Kalinowski J."/>
            <person name="Heide L."/>
            <person name="Apel A.K."/>
        </authorList>
    </citation>
    <scope>NUCLEOTIDE SEQUENCE [LARGE SCALE GENOMIC DNA]</scope>
    <source>
        <strain evidence="2 3">DS 12.976</strain>
    </source>
</reference>
<evidence type="ECO:0000256" key="1">
    <source>
        <dbReference type="SAM" id="SignalP"/>
    </source>
</evidence>
<organism evidence="2 3">
    <name type="scientific">Streptomyces roseochromogenus subsp. oscitans DS 12.976</name>
    <dbReference type="NCBI Taxonomy" id="1352936"/>
    <lineage>
        <taxon>Bacteria</taxon>
        <taxon>Bacillati</taxon>
        <taxon>Actinomycetota</taxon>
        <taxon>Actinomycetes</taxon>
        <taxon>Kitasatosporales</taxon>
        <taxon>Streptomycetaceae</taxon>
        <taxon>Streptomyces</taxon>
    </lineage>
</organism>
<dbReference type="HOGENOM" id="CLU_2453419_0_0_11"/>
<gene>
    <name evidence="2" type="ORF">M878_02020</name>
</gene>
<comment type="caution">
    <text evidence="2">The sequence shown here is derived from an EMBL/GenBank/DDBJ whole genome shotgun (WGS) entry which is preliminary data.</text>
</comment>
<accession>V6KYF8</accession>
<keyword evidence="1" id="KW-0732">Signal</keyword>